<sequence length="63" mass="6046">MQGGVLGGGGGFEDGVDVQGVIGGEHRLDLGVSGAGGAEVDAQGSWVGVVFGGRGVEFGEEVA</sequence>
<gene>
    <name evidence="1" type="ORF">COCCU_06905</name>
    <name evidence="2" type="ORF">COCCU_11055</name>
</gene>
<dbReference type="KEGG" id="cok:COCCU_11055"/>
<proteinExistence type="predicted"/>
<evidence type="ECO:0000313" key="2">
    <source>
        <dbReference type="EMBL" id="QGU08125.1"/>
    </source>
</evidence>
<evidence type="ECO:0000313" key="1">
    <source>
        <dbReference type="EMBL" id="QGU07316.1"/>
    </source>
</evidence>
<name>A0A6B8WA31_9CORY</name>
<protein>
    <submittedName>
        <fullName evidence="2">Uncharacterized protein</fullName>
    </submittedName>
</protein>
<dbReference type="KEGG" id="cok:COCCU_06905"/>
<dbReference type="Proteomes" id="UP000424462">
    <property type="component" value="Chromosome"/>
</dbReference>
<keyword evidence="3" id="KW-1185">Reference proteome</keyword>
<accession>A0A6B8WA31</accession>
<reference evidence="2 3" key="1">
    <citation type="submission" date="2019-11" db="EMBL/GenBank/DDBJ databases">
        <title>Complete genome sequence of Corynebacterium kalinowskii 1959, a novel Corynebacterium species isolated from soil of a small paddock in Vilsendorf, Germany.</title>
        <authorList>
            <person name="Schaffert L."/>
            <person name="Ruwe M."/>
            <person name="Milse J."/>
            <person name="Hanuschka K."/>
            <person name="Ortseifen V."/>
            <person name="Droste J."/>
            <person name="Brandt D."/>
            <person name="Schlueter L."/>
            <person name="Kutter Y."/>
            <person name="Vinke S."/>
            <person name="Viehoefer P."/>
            <person name="Jacob L."/>
            <person name="Luebke N.-C."/>
            <person name="Schulte-Berndt E."/>
            <person name="Hain C."/>
            <person name="Linder M."/>
            <person name="Schmidt P."/>
            <person name="Wollenschlaeger L."/>
            <person name="Luttermann T."/>
            <person name="Thieme E."/>
            <person name="Hassa J."/>
            <person name="Haak M."/>
            <person name="Wittchen M."/>
            <person name="Mentz A."/>
            <person name="Persicke M."/>
            <person name="Busche T."/>
            <person name="Ruckert C."/>
        </authorList>
    </citation>
    <scope>NUCLEOTIDE SEQUENCE [LARGE SCALE GENOMIC DNA]</scope>
    <source>
        <strain evidence="2 3">2039</strain>
    </source>
</reference>
<dbReference type="AlphaFoldDB" id="A0A6B8WA31"/>
<organism evidence="2 3">
    <name type="scientific">Corynebacterium occultum</name>
    <dbReference type="NCBI Taxonomy" id="2675219"/>
    <lineage>
        <taxon>Bacteria</taxon>
        <taxon>Bacillati</taxon>
        <taxon>Actinomycetota</taxon>
        <taxon>Actinomycetes</taxon>
        <taxon>Mycobacteriales</taxon>
        <taxon>Corynebacteriaceae</taxon>
        <taxon>Corynebacterium</taxon>
    </lineage>
</organism>
<dbReference type="EMBL" id="CP046455">
    <property type="protein sequence ID" value="QGU08125.1"/>
    <property type="molecule type" value="Genomic_DNA"/>
</dbReference>
<dbReference type="EMBL" id="CP046455">
    <property type="protein sequence ID" value="QGU07316.1"/>
    <property type="molecule type" value="Genomic_DNA"/>
</dbReference>
<evidence type="ECO:0000313" key="3">
    <source>
        <dbReference type="Proteomes" id="UP000424462"/>
    </source>
</evidence>